<protein>
    <recommendedName>
        <fullName evidence="4">Carbohydrate-binding module family 13 protein</fullName>
    </recommendedName>
</protein>
<dbReference type="eggNOG" id="ENOG502RYV0">
    <property type="taxonomic scope" value="Eukaryota"/>
</dbReference>
<proteinExistence type="predicted"/>
<feature type="signal peptide" evidence="1">
    <location>
        <begin position="1"/>
        <end position="19"/>
    </location>
</feature>
<reference evidence="2 3" key="1">
    <citation type="journal article" date="2012" name="Science">
        <title>The Paleozoic origin of enzymatic lignin decomposition reconstructed from 31 fungal genomes.</title>
        <authorList>
            <person name="Floudas D."/>
            <person name="Binder M."/>
            <person name="Riley R."/>
            <person name="Barry K."/>
            <person name="Blanchette R.A."/>
            <person name="Henrissat B."/>
            <person name="Martinez A.T."/>
            <person name="Otillar R."/>
            <person name="Spatafora J.W."/>
            <person name="Yadav J.S."/>
            <person name="Aerts A."/>
            <person name="Benoit I."/>
            <person name="Boyd A."/>
            <person name="Carlson A."/>
            <person name="Copeland A."/>
            <person name="Coutinho P.M."/>
            <person name="de Vries R.P."/>
            <person name="Ferreira P."/>
            <person name="Findley K."/>
            <person name="Foster B."/>
            <person name="Gaskell J."/>
            <person name="Glotzer D."/>
            <person name="Gorecki P."/>
            <person name="Heitman J."/>
            <person name="Hesse C."/>
            <person name="Hori C."/>
            <person name="Igarashi K."/>
            <person name="Jurgens J.A."/>
            <person name="Kallen N."/>
            <person name="Kersten P."/>
            <person name="Kohler A."/>
            <person name="Kuees U."/>
            <person name="Kumar T.K.A."/>
            <person name="Kuo A."/>
            <person name="LaButti K."/>
            <person name="Larrondo L.F."/>
            <person name="Lindquist E."/>
            <person name="Ling A."/>
            <person name="Lombard V."/>
            <person name="Lucas S."/>
            <person name="Lundell T."/>
            <person name="Martin R."/>
            <person name="McLaughlin D.J."/>
            <person name="Morgenstern I."/>
            <person name="Morin E."/>
            <person name="Murat C."/>
            <person name="Nagy L.G."/>
            <person name="Nolan M."/>
            <person name="Ohm R.A."/>
            <person name="Patyshakuliyeva A."/>
            <person name="Rokas A."/>
            <person name="Ruiz-Duenas F.J."/>
            <person name="Sabat G."/>
            <person name="Salamov A."/>
            <person name="Samejima M."/>
            <person name="Schmutz J."/>
            <person name="Slot J.C."/>
            <person name="St John F."/>
            <person name="Stenlid J."/>
            <person name="Sun H."/>
            <person name="Sun S."/>
            <person name="Syed K."/>
            <person name="Tsang A."/>
            <person name="Wiebenga A."/>
            <person name="Young D."/>
            <person name="Pisabarro A."/>
            <person name="Eastwood D.C."/>
            <person name="Martin F."/>
            <person name="Cullen D."/>
            <person name="Grigoriev I.V."/>
            <person name="Hibbett D.S."/>
        </authorList>
    </citation>
    <scope>NUCLEOTIDE SEQUENCE</scope>
    <source>
        <strain evidence="3">FP-58527</strain>
    </source>
</reference>
<keyword evidence="1" id="KW-0732">Signal</keyword>
<dbReference type="Proteomes" id="UP000015241">
    <property type="component" value="Unassembled WGS sequence"/>
</dbReference>
<dbReference type="InParanoid" id="S8FV51"/>
<accession>S8FV51</accession>
<name>S8FV51_FOMSC</name>
<dbReference type="EMBL" id="KE504137">
    <property type="protein sequence ID" value="EPT02110.1"/>
    <property type="molecule type" value="Genomic_DNA"/>
</dbReference>
<evidence type="ECO:0000313" key="3">
    <source>
        <dbReference type="Proteomes" id="UP000015241"/>
    </source>
</evidence>
<dbReference type="AlphaFoldDB" id="S8FV51"/>
<dbReference type="OrthoDB" id="2564904at2759"/>
<dbReference type="HOGENOM" id="CLU_036093_1_0_1"/>
<feature type="chain" id="PRO_5004551710" description="Carbohydrate-binding module family 13 protein" evidence="1">
    <location>
        <begin position="20"/>
        <end position="359"/>
    </location>
</feature>
<evidence type="ECO:0000256" key="1">
    <source>
        <dbReference type="SAM" id="SignalP"/>
    </source>
</evidence>
<sequence>MAVFTTLLLLGILAAPGRAQTYSATYLPSNAPDHTQDGQYGTNQCGTQSSQESLCQNAYLNSVDDFCLFAPPYSGSNATIGDTERVEVSWCLRDGYGTRLIPDGTIAGAHFVQTPDYIQIIGVGDLTRLNIPAGDSGGELDPHGADGNGNPIGGLVFSNAFGQLQQVHEWTNYMSDSEFCFRACKAGPEATTYCQHIYDVMGCDWNMPGDYDSGVFDRCEGDSGDPMGVYGASTFRQGHGSTPSAHPAPATSMCTTYSSVSNGALLARNLSANASYTSTNGTALNSSATPSLTPVMNSAQASATPLPTATQMTIPVSSTPSATGYSRKASGTVGRARADALWQLLVLLSTALVGMSLCF</sequence>
<gene>
    <name evidence="2" type="ORF">FOMPIDRAFT_1118976</name>
</gene>
<keyword evidence="3" id="KW-1185">Reference proteome</keyword>
<organism evidence="2 3">
    <name type="scientific">Fomitopsis schrenkii</name>
    <name type="common">Brown rot fungus</name>
    <dbReference type="NCBI Taxonomy" id="2126942"/>
    <lineage>
        <taxon>Eukaryota</taxon>
        <taxon>Fungi</taxon>
        <taxon>Dikarya</taxon>
        <taxon>Basidiomycota</taxon>
        <taxon>Agaricomycotina</taxon>
        <taxon>Agaricomycetes</taxon>
        <taxon>Polyporales</taxon>
        <taxon>Fomitopsis</taxon>
    </lineage>
</organism>
<evidence type="ECO:0008006" key="4">
    <source>
        <dbReference type="Google" id="ProtNLM"/>
    </source>
</evidence>
<evidence type="ECO:0000313" key="2">
    <source>
        <dbReference type="EMBL" id="EPT02110.1"/>
    </source>
</evidence>
<dbReference type="STRING" id="743788.S8FV51"/>